<evidence type="ECO:0000256" key="5">
    <source>
        <dbReference type="ARBA" id="ARBA00046874"/>
    </source>
</evidence>
<sequence>MTATKEHVTIKGNKDGLIFLFNDHCEFPVLLSELQYKLEKTHQQILSGPTINVHIKLGNRDLNVEQEEKIKKLVSNHGNLLIQSMESNQKDIKEENHDLKIIKGIIRSGQSVHYETPVLFMGDVNPGGLISSTGDIYVMGSLRGLAHAGKTNTGNKEAIIAASYMKPTQLRIANIVSRSPDESADEGAYMEFAFLEDDHMQIGKISELHKVRPDALQF</sequence>
<evidence type="ECO:0000313" key="9">
    <source>
        <dbReference type="EMBL" id="NBI29776.1"/>
    </source>
</evidence>
<keyword evidence="2 6" id="KW-0132">Cell division</keyword>
<accession>A0A6N9Q4L9</accession>
<dbReference type="PANTHER" id="PTHR34108">
    <property type="entry name" value="SEPTUM SITE-DETERMINING PROTEIN MINC"/>
    <property type="match status" value="1"/>
</dbReference>
<dbReference type="GO" id="GO:1901891">
    <property type="term" value="P:regulation of cell septum assembly"/>
    <property type="evidence" value="ECO:0007669"/>
    <property type="project" value="InterPro"/>
</dbReference>
<dbReference type="HAMAP" id="MF_00267">
    <property type="entry name" value="MinC"/>
    <property type="match status" value="1"/>
</dbReference>
<evidence type="ECO:0000256" key="4">
    <source>
        <dbReference type="ARBA" id="ARBA00023306"/>
    </source>
</evidence>
<evidence type="ECO:0000259" key="7">
    <source>
        <dbReference type="Pfam" id="PF03775"/>
    </source>
</evidence>
<keyword evidence="4 6" id="KW-0131">Cell cycle</keyword>
<organism evidence="9 10">
    <name type="scientific">Chengkuizengella marina</name>
    <dbReference type="NCBI Taxonomy" id="2507566"/>
    <lineage>
        <taxon>Bacteria</taxon>
        <taxon>Bacillati</taxon>
        <taxon>Bacillota</taxon>
        <taxon>Bacilli</taxon>
        <taxon>Bacillales</taxon>
        <taxon>Paenibacillaceae</taxon>
        <taxon>Chengkuizengella</taxon>
    </lineage>
</organism>
<evidence type="ECO:0000256" key="1">
    <source>
        <dbReference type="ARBA" id="ARBA00006291"/>
    </source>
</evidence>
<comment type="similarity">
    <text evidence="1 6">Belongs to the MinC family.</text>
</comment>
<evidence type="ECO:0000256" key="6">
    <source>
        <dbReference type="HAMAP-Rule" id="MF_00267"/>
    </source>
</evidence>
<dbReference type="InterPro" id="IPR013033">
    <property type="entry name" value="MinC"/>
</dbReference>
<dbReference type="AlphaFoldDB" id="A0A6N9Q4L9"/>
<dbReference type="RefSeq" id="WP_160646579.1">
    <property type="nucleotide sequence ID" value="NZ_SIJB01000027.1"/>
</dbReference>
<dbReference type="Pfam" id="PF22642">
    <property type="entry name" value="MinC_N_1"/>
    <property type="match status" value="1"/>
</dbReference>
<dbReference type="InterPro" id="IPR055219">
    <property type="entry name" value="MinC_N_1"/>
</dbReference>
<dbReference type="SUPFAM" id="SSF63848">
    <property type="entry name" value="Cell-division inhibitor MinC, C-terminal domain"/>
    <property type="match status" value="1"/>
</dbReference>
<comment type="function">
    <text evidence="6">Cell division inhibitor that blocks the formation of polar Z ring septums. Rapidly oscillates between the poles of the cell to destabilize FtsZ filaments that have formed before they mature into polar Z rings. Prevents FtsZ polymerization.</text>
</comment>
<dbReference type="Gene3D" id="3.30.160.540">
    <property type="match status" value="1"/>
</dbReference>
<evidence type="ECO:0000259" key="8">
    <source>
        <dbReference type="Pfam" id="PF22642"/>
    </source>
</evidence>
<dbReference type="PANTHER" id="PTHR34108:SF1">
    <property type="entry name" value="SEPTUM SITE-DETERMINING PROTEIN MINC"/>
    <property type="match status" value="1"/>
</dbReference>
<dbReference type="InterPro" id="IPR036145">
    <property type="entry name" value="MinC_C_sf"/>
</dbReference>
<proteinExistence type="inferred from homology"/>
<evidence type="ECO:0000256" key="2">
    <source>
        <dbReference type="ARBA" id="ARBA00022618"/>
    </source>
</evidence>
<dbReference type="GO" id="GO:0000902">
    <property type="term" value="P:cell morphogenesis"/>
    <property type="evidence" value="ECO:0007669"/>
    <property type="project" value="InterPro"/>
</dbReference>
<dbReference type="InterPro" id="IPR005526">
    <property type="entry name" value="Septum_form_inhib_MinC_C"/>
</dbReference>
<evidence type="ECO:0000256" key="3">
    <source>
        <dbReference type="ARBA" id="ARBA00023210"/>
    </source>
</evidence>
<gene>
    <name evidence="6" type="primary">minC</name>
    <name evidence="9" type="ORF">ERL59_12490</name>
</gene>
<dbReference type="OrthoDB" id="9790810at2"/>
<reference evidence="9 10" key="1">
    <citation type="submission" date="2019-01" db="EMBL/GenBank/DDBJ databases">
        <title>Chengkuizengella sp. nov., isolated from deep-sea sediment of East Pacific Ocean.</title>
        <authorList>
            <person name="Yang J."/>
            <person name="Lai Q."/>
            <person name="Shao Z."/>
        </authorList>
    </citation>
    <scope>NUCLEOTIDE SEQUENCE [LARGE SCALE GENOMIC DNA]</scope>
    <source>
        <strain evidence="9 10">YPA3-1-1</strain>
    </source>
</reference>
<keyword evidence="3 6" id="KW-0717">Septation</keyword>
<name>A0A6N9Q4L9_9BACL</name>
<dbReference type="EMBL" id="SIJB01000027">
    <property type="protein sequence ID" value="NBI29776.1"/>
    <property type="molecule type" value="Genomic_DNA"/>
</dbReference>
<dbReference type="InterPro" id="IPR016098">
    <property type="entry name" value="CAP/MinC_C"/>
</dbReference>
<dbReference type="Pfam" id="PF03775">
    <property type="entry name" value="MinC_C"/>
    <property type="match status" value="1"/>
</dbReference>
<comment type="subunit">
    <text evidence="5 6">Interacts with MinD and FtsZ.</text>
</comment>
<keyword evidence="10" id="KW-1185">Reference proteome</keyword>
<dbReference type="GO" id="GO:0000917">
    <property type="term" value="P:division septum assembly"/>
    <property type="evidence" value="ECO:0007669"/>
    <property type="project" value="UniProtKB-KW"/>
</dbReference>
<dbReference type="Gene3D" id="2.160.20.70">
    <property type="match status" value="1"/>
</dbReference>
<feature type="domain" description="Septum formation inhibitor MinC C-terminal" evidence="7">
    <location>
        <begin position="101"/>
        <end position="202"/>
    </location>
</feature>
<dbReference type="Proteomes" id="UP000448943">
    <property type="component" value="Unassembled WGS sequence"/>
</dbReference>
<feature type="domain" description="Septum site-determining protein MinC N-terminal" evidence="8">
    <location>
        <begin position="8"/>
        <end position="84"/>
    </location>
</feature>
<evidence type="ECO:0000313" key="10">
    <source>
        <dbReference type="Proteomes" id="UP000448943"/>
    </source>
</evidence>
<protein>
    <recommendedName>
        <fullName evidence="6">Probable septum site-determining protein MinC</fullName>
    </recommendedName>
</protein>
<comment type="caution">
    <text evidence="9">The sequence shown here is derived from an EMBL/GenBank/DDBJ whole genome shotgun (WGS) entry which is preliminary data.</text>
</comment>